<reference evidence="3" key="2">
    <citation type="journal article" date="2013" name="PLoS Genet.">
        <title>Comparative genome structure, secondary metabolite, and effector coding capacity across Cochliobolus pathogens.</title>
        <authorList>
            <person name="Condon B.J."/>
            <person name="Leng Y."/>
            <person name="Wu D."/>
            <person name="Bushley K.E."/>
            <person name="Ohm R.A."/>
            <person name="Otillar R."/>
            <person name="Martin J."/>
            <person name="Schackwitz W."/>
            <person name="Grimwood J."/>
            <person name="MohdZainudin N."/>
            <person name="Xue C."/>
            <person name="Wang R."/>
            <person name="Manning V.A."/>
            <person name="Dhillon B."/>
            <person name="Tu Z.J."/>
            <person name="Steffenson B.J."/>
            <person name="Salamov A."/>
            <person name="Sun H."/>
            <person name="Lowry S."/>
            <person name="LaButti K."/>
            <person name="Han J."/>
            <person name="Copeland A."/>
            <person name="Lindquist E."/>
            <person name="Barry K."/>
            <person name="Schmutz J."/>
            <person name="Baker S.E."/>
            <person name="Ciuffetti L.M."/>
            <person name="Grigoriev I.V."/>
            <person name="Zhong S."/>
            <person name="Turgeon B.G."/>
        </authorList>
    </citation>
    <scope>NUCLEOTIDE SEQUENCE [LARGE SCALE GENOMIC DNA]</scope>
    <source>
        <strain evidence="3">C5 / ATCC 48332 / race O</strain>
    </source>
</reference>
<accession>M2UDT3</accession>
<dbReference type="EMBL" id="KB445586">
    <property type="protein sequence ID" value="EMD86057.1"/>
    <property type="molecule type" value="Genomic_DNA"/>
</dbReference>
<evidence type="ECO:0000313" key="3">
    <source>
        <dbReference type="Proteomes" id="UP000016936"/>
    </source>
</evidence>
<gene>
    <name evidence="2" type="ORF">COCHEDRAFT_1035119</name>
</gene>
<dbReference type="HOGENOM" id="CLU_2026484_0_0_1"/>
<feature type="region of interest" description="Disordered" evidence="1">
    <location>
        <begin position="86"/>
        <end position="122"/>
    </location>
</feature>
<dbReference type="AlphaFoldDB" id="M2UDT3"/>
<evidence type="ECO:0000313" key="2">
    <source>
        <dbReference type="EMBL" id="EMD86057.1"/>
    </source>
</evidence>
<protein>
    <submittedName>
        <fullName evidence="2">Uncharacterized protein</fullName>
    </submittedName>
</protein>
<name>M2UDT3_COCH5</name>
<reference evidence="2 3" key="1">
    <citation type="journal article" date="2012" name="PLoS Pathog.">
        <title>Diverse lifestyles and strategies of plant pathogenesis encoded in the genomes of eighteen Dothideomycetes fungi.</title>
        <authorList>
            <person name="Ohm R.A."/>
            <person name="Feau N."/>
            <person name="Henrissat B."/>
            <person name="Schoch C.L."/>
            <person name="Horwitz B.A."/>
            <person name="Barry K.W."/>
            <person name="Condon B.J."/>
            <person name="Copeland A.C."/>
            <person name="Dhillon B."/>
            <person name="Glaser F."/>
            <person name="Hesse C.N."/>
            <person name="Kosti I."/>
            <person name="LaButti K."/>
            <person name="Lindquist E.A."/>
            <person name="Lucas S."/>
            <person name="Salamov A.A."/>
            <person name="Bradshaw R.E."/>
            <person name="Ciuffetti L."/>
            <person name="Hamelin R.C."/>
            <person name="Kema G.H.J."/>
            <person name="Lawrence C."/>
            <person name="Scott J.A."/>
            <person name="Spatafora J.W."/>
            <person name="Turgeon B.G."/>
            <person name="de Wit P.J.G.M."/>
            <person name="Zhong S."/>
            <person name="Goodwin S.B."/>
            <person name="Grigoriev I.V."/>
        </authorList>
    </citation>
    <scope>NUCLEOTIDE SEQUENCE [LARGE SCALE GENOMIC DNA]</scope>
    <source>
        <strain evidence="3">C5 / ATCC 48332 / race O</strain>
    </source>
</reference>
<evidence type="ECO:0000256" key="1">
    <source>
        <dbReference type="SAM" id="MobiDB-lite"/>
    </source>
</evidence>
<sequence>MVLMVPRGSGPAAYYDDNDDDDCDCDCDYDCDYDYDYDYDVELSRPLCLLGSLSLSVSVPRPPRSCSDLPGWLCPPRQAACPAAASATSMPCRGRSRPESAWQGRPWQSRAGQARPGQGAMA</sequence>
<organism evidence="2 3">
    <name type="scientific">Cochliobolus heterostrophus (strain C5 / ATCC 48332 / race O)</name>
    <name type="common">Southern corn leaf blight fungus</name>
    <name type="synonym">Bipolaris maydis</name>
    <dbReference type="NCBI Taxonomy" id="701091"/>
    <lineage>
        <taxon>Eukaryota</taxon>
        <taxon>Fungi</taxon>
        <taxon>Dikarya</taxon>
        <taxon>Ascomycota</taxon>
        <taxon>Pezizomycotina</taxon>
        <taxon>Dothideomycetes</taxon>
        <taxon>Pleosporomycetidae</taxon>
        <taxon>Pleosporales</taxon>
        <taxon>Pleosporineae</taxon>
        <taxon>Pleosporaceae</taxon>
        <taxon>Bipolaris</taxon>
    </lineage>
</organism>
<dbReference type="Proteomes" id="UP000016936">
    <property type="component" value="Unassembled WGS sequence"/>
</dbReference>
<proteinExistence type="predicted"/>
<keyword evidence="3" id="KW-1185">Reference proteome</keyword>